<dbReference type="NCBIfam" id="TIGR01563">
    <property type="entry name" value="gp16_SPP1"/>
    <property type="match status" value="1"/>
</dbReference>
<dbReference type="Gene3D" id="2.40.10.270">
    <property type="entry name" value="Bacteriophage SPP1 head-tail adaptor protein"/>
    <property type="match status" value="1"/>
</dbReference>
<protein>
    <submittedName>
        <fullName evidence="1">Phage head-tail adaptor, putative, SPP1 family</fullName>
    </submittedName>
</protein>
<dbReference type="InterPro" id="IPR008767">
    <property type="entry name" value="Phage_SPP1_head-tail_adaptor"/>
</dbReference>
<reference evidence="1 2" key="1">
    <citation type="submission" date="2016-10" db="EMBL/GenBank/DDBJ databases">
        <authorList>
            <person name="de Groot N.N."/>
        </authorList>
    </citation>
    <scope>NUCLEOTIDE SEQUENCE [LARGE SCALE GENOMIC DNA]</scope>
    <source>
        <strain evidence="1 2">DSM 2179</strain>
    </source>
</reference>
<dbReference type="InterPro" id="IPR038666">
    <property type="entry name" value="SSP1_head-tail_sf"/>
</dbReference>
<organism evidence="1 2">
    <name type="scientific">Propionispira arboris</name>
    <dbReference type="NCBI Taxonomy" id="84035"/>
    <lineage>
        <taxon>Bacteria</taxon>
        <taxon>Bacillati</taxon>
        <taxon>Bacillota</taxon>
        <taxon>Negativicutes</taxon>
        <taxon>Selenomonadales</taxon>
        <taxon>Selenomonadaceae</taxon>
        <taxon>Propionispira</taxon>
    </lineage>
</organism>
<dbReference type="Pfam" id="PF05521">
    <property type="entry name" value="Phage_HCP"/>
    <property type="match status" value="1"/>
</dbReference>
<proteinExistence type="predicted"/>
<sequence length="111" mass="12690">MMVEKKKFKITLQKPDLINDGSGGRKPKPGGDGWATVTQVWANIKTSQKASLLNKTGTIVSDVTANIYIWTRTDIVDGWRIRYKEKIYKVNHTYDLNDLEMVLICREDTKS</sequence>
<dbReference type="RefSeq" id="WP_091831967.1">
    <property type="nucleotide sequence ID" value="NZ_FNZK01000011.1"/>
</dbReference>
<dbReference type="Proteomes" id="UP000199662">
    <property type="component" value="Unassembled WGS sequence"/>
</dbReference>
<evidence type="ECO:0000313" key="2">
    <source>
        <dbReference type="Proteomes" id="UP000199662"/>
    </source>
</evidence>
<dbReference type="AlphaFoldDB" id="A0A1H7A3I0"/>
<name>A0A1H7A3I0_9FIRM</name>
<evidence type="ECO:0000313" key="1">
    <source>
        <dbReference type="EMBL" id="SEJ60249.1"/>
    </source>
</evidence>
<dbReference type="STRING" id="84035.SAMN05660742_111124"/>
<keyword evidence="2" id="KW-1185">Reference proteome</keyword>
<gene>
    <name evidence="1" type="ORF">SAMN05660742_111124</name>
</gene>
<dbReference type="EMBL" id="FNZK01000011">
    <property type="protein sequence ID" value="SEJ60249.1"/>
    <property type="molecule type" value="Genomic_DNA"/>
</dbReference>
<accession>A0A1H7A3I0</accession>